<dbReference type="InterPro" id="IPR009057">
    <property type="entry name" value="Homeodomain-like_sf"/>
</dbReference>
<accession>A0ABT9FTU0</accession>
<dbReference type="Proteomes" id="UP001241848">
    <property type="component" value="Unassembled WGS sequence"/>
</dbReference>
<dbReference type="Gene3D" id="1.10.10.60">
    <property type="entry name" value="Homeodomain-like"/>
    <property type="match status" value="2"/>
</dbReference>
<keyword evidence="2" id="KW-0804">Transcription</keyword>
<name>A0ABT9FTU0_9BACL</name>
<dbReference type="InterPro" id="IPR009594">
    <property type="entry name" value="Tscrpt_reg_HTH_AraC_N"/>
</dbReference>
<dbReference type="SUPFAM" id="SSF46689">
    <property type="entry name" value="Homeodomain-like"/>
    <property type="match status" value="2"/>
</dbReference>
<gene>
    <name evidence="4" type="ORF">OIN60_15500</name>
</gene>
<sequence length="319" mass="34860">MRMLDEHAVPQTSGNVKSMLAAETAQLARQIYTRVPHDGAIVQPVPGLLLARHSQIDADYVHTIELPSLWIAAQGTKAVTVGNEVYSFGGGQMFIVPVALPVAAQMTLASPSEPVLGVRLDLNPQRIAELVLKVYPHGLPPIRQRSAGYVTNADLSVISAVSRLVECLSDPGDTELVAPLVVDEILIRVLRSPIGVHAAEIGFADSGVQRVAKAIAWLRSNFAQQMKVADLADLVHLSVSSFNEYFKSVTSMSPLQYQKALRLHEARRLMLSASMDATTACRLVGYVSTSQFSRDYSRFFGSPPSKDIARWRQQTQMLD</sequence>
<keyword evidence="1" id="KW-0805">Transcription regulation</keyword>
<organism evidence="4 5">
    <name type="scientific">Paenibacillus zeirhizosphaerae</name>
    <dbReference type="NCBI Taxonomy" id="2987519"/>
    <lineage>
        <taxon>Bacteria</taxon>
        <taxon>Bacillati</taxon>
        <taxon>Bacillota</taxon>
        <taxon>Bacilli</taxon>
        <taxon>Bacillales</taxon>
        <taxon>Paenibacillaceae</taxon>
        <taxon>Paenibacillus</taxon>
    </lineage>
</organism>
<evidence type="ECO:0000256" key="2">
    <source>
        <dbReference type="ARBA" id="ARBA00023163"/>
    </source>
</evidence>
<dbReference type="SMART" id="SM00342">
    <property type="entry name" value="HTH_ARAC"/>
    <property type="match status" value="1"/>
</dbReference>
<reference evidence="4 5" key="1">
    <citation type="submission" date="2022-10" db="EMBL/GenBank/DDBJ databases">
        <title>Paenibacillus description and whole genome data of maize root bacterial community.</title>
        <authorList>
            <person name="Marton D."/>
            <person name="Farkas M."/>
            <person name="Cserhati M."/>
        </authorList>
    </citation>
    <scope>NUCLEOTIDE SEQUENCE [LARGE SCALE GENOMIC DNA]</scope>
    <source>
        <strain evidence="4 5">P96</strain>
    </source>
</reference>
<dbReference type="PANTHER" id="PTHR43436">
    <property type="entry name" value="ARAC-FAMILY TRANSCRIPTIONAL REGULATOR"/>
    <property type="match status" value="1"/>
</dbReference>
<evidence type="ECO:0000256" key="1">
    <source>
        <dbReference type="ARBA" id="ARBA00023015"/>
    </source>
</evidence>
<protein>
    <submittedName>
        <fullName evidence="4">AraC family transcriptional regulator</fullName>
    </submittedName>
</protein>
<dbReference type="EMBL" id="JAPCKK010000018">
    <property type="protein sequence ID" value="MDP4098163.1"/>
    <property type="molecule type" value="Genomic_DNA"/>
</dbReference>
<dbReference type="PROSITE" id="PS01124">
    <property type="entry name" value="HTH_ARAC_FAMILY_2"/>
    <property type="match status" value="1"/>
</dbReference>
<dbReference type="PANTHER" id="PTHR43436:SF1">
    <property type="entry name" value="TRANSCRIPTIONAL REGULATORY PROTEIN"/>
    <property type="match status" value="1"/>
</dbReference>
<feature type="domain" description="HTH araC/xylS-type" evidence="3">
    <location>
        <begin position="212"/>
        <end position="310"/>
    </location>
</feature>
<proteinExistence type="predicted"/>
<dbReference type="Pfam" id="PF06719">
    <property type="entry name" value="AraC_N"/>
    <property type="match status" value="1"/>
</dbReference>
<evidence type="ECO:0000259" key="3">
    <source>
        <dbReference type="PROSITE" id="PS01124"/>
    </source>
</evidence>
<evidence type="ECO:0000313" key="5">
    <source>
        <dbReference type="Proteomes" id="UP001241848"/>
    </source>
</evidence>
<dbReference type="InterPro" id="IPR018060">
    <property type="entry name" value="HTH_AraC"/>
</dbReference>
<keyword evidence="5" id="KW-1185">Reference proteome</keyword>
<dbReference type="Pfam" id="PF12833">
    <property type="entry name" value="HTH_18"/>
    <property type="match status" value="1"/>
</dbReference>
<evidence type="ECO:0000313" key="4">
    <source>
        <dbReference type="EMBL" id="MDP4098163.1"/>
    </source>
</evidence>
<comment type="caution">
    <text evidence="4">The sequence shown here is derived from an EMBL/GenBank/DDBJ whole genome shotgun (WGS) entry which is preliminary data.</text>
</comment>